<protein>
    <submittedName>
        <fullName evidence="2">Uncharacterized protein</fullName>
    </submittedName>
</protein>
<name>A0A8S5UQW4_9CAUD</name>
<keyword evidence="1" id="KW-0812">Transmembrane</keyword>
<sequence>MYVFLIVGLIMLLIFFVVYLLLENYNKNKYIIELEEKVYTLDTISKKYKKSLDFYKDYYDNSNI</sequence>
<reference evidence="2" key="1">
    <citation type="journal article" date="2021" name="Proc. Natl. Acad. Sci. U.S.A.">
        <title>A Catalog of Tens of Thousands of Viruses from Human Metagenomes Reveals Hidden Associations with Chronic Diseases.</title>
        <authorList>
            <person name="Tisza M.J."/>
            <person name="Buck C.B."/>
        </authorList>
    </citation>
    <scope>NUCLEOTIDE SEQUENCE</scope>
    <source>
        <strain evidence="2">CtQyH19</strain>
    </source>
</reference>
<organism evidence="2">
    <name type="scientific">Podoviridae sp. ctQyH19</name>
    <dbReference type="NCBI Taxonomy" id="2825249"/>
    <lineage>
        <taxon>Viruses</taxon>
        <taxon>Duplodnaviria</taxon>
        <taxon>Heunggongvirae</taxon>
        <taxon>Uroviricota</taxon>
        <taxon>Caudoviricetes</taxon>
    </lineage>
</organism>
<proteinExistence type="predicted"/>
<accession>A0A8S5UQW4</accession>
<dbReference type="EMBL" id="BK016121">
    <property type="protein sequence ID" value="DAF96835.1"/>
    <property type="molecule type" value="Genomic_DNA"/>
</dbReference>
<keyword evidence="1" id="KW-1133">Transmembrane helix</keyword>
<evidence type="ECO:0000313" key="2">
    <source>
        <dbReference type="EMBL" id="DAF96835.1"/>
    </source>
</evidence>
<feature type="transmembrane region" description="Helical" evidence="1">
    <location>
        <begin position="6"/>
        <end position="22"/>
    </location>
</feature>
<evidence type="ECO:0000256" key="1">
    <source>
        <dbReference type="SAM" id="Phobius"/>
    </source>
</evidence>
<keyword evidence="1" id="KW-0472">Membrane</keyword>